<dbReference type="Proteomes" id="UP000217343">
    <property type="component" value="Chromosome"/>
</dbReference>
<organism evidence="4 5">
    <name type="scientific">Corallococcus macrosporus DSM 14697</name>
    <dbReference type="NCBI Taxonomy" id="1189310"/>
    <lineage>
        <taxon>Bacteria</taxon>
        <taxon>Pseudomonadati</taxon>
        <taxon>Myxococcota</taxon>
        <taxon>Myxococcia</taxon>
        <taxon>Myxococcales</taxon>
        <taxon>Cystobacterineae</taxon>
        <taxon>Myxococcaceae</taxon>
        <taxon>Corallococcus</taxon>
    </lineage>
</organism>
<dbReference type="EMBL" id="CP022203">
    <property type="protein sequence ID" value="ATB47393.1"/>
    <property type="molecule type" value="Genomic_DNA"/>
</dbReference>
<reference evidence="4 5" key="1">
    <citation type="submission" date="2017-06" db="EMBL/GenBank/DDBJ databases">
        <title>Sequencing and comparative analysis of myxobacterial genomes.</title>
        <authorList>
            <person name="Rupp O."/>
            <person name="Goesmann A."/>
            <person name="Sogaard-Andersen L."/>
        </authorList>
    </citation>
    <scope>NUCLEOTIDE SEQUENCE [LARGE SCALE GENOMIC DNA]</scope>
    <source>
        <strain evidence="4 5">DSM 14697</strain>
    </source>
</reference>
<evidence type="ECO:0000256" key="1">
    <source>
        <dbReference type="ARBA" id="ARBA00022679"/>
    </source>
</evidence>
<keyword evidence="1 4" id="KW-0808">Transferase</keyword>
<dbReference type="CDD" id="cd04301">
    <property type="entry name" value="NAT_SF"/>
    <property type="match status" value="1"/>
</dbReference>
<dbReference type="PROSITE" id="PS51186">
    <property type="entry name" value="GNAT"/>
    <property type="match status" value="1"/>
</dbReference>
<sequence>MGRNPGAPQCFFRLLTSRAFVYLARDMASPPDTSAPVTITQIQSEAELMQALAIREVVFIEEQAVPEGIERDAEDAHAYHVIANQGGHAIGTGRLVMLPQPPANQEGTWGQIGRMAVLQSHRKARVGSMLLTSLEEEARRRGVNGIMLHAQLIALEFYKKHGYLPVGAVFEEAGMEHLEMHKRF</sequence>
<feature type="domain" description="N-acetyltransferase" evidence="3">
    <location>
        <begin position="37"/>
        <end position="184"/>
    </location>
</feature>
<dbReference type="PANTHER" id="PTHR43877">
    <property type="entry name" value="AMINOALKYLPHOSPHONATE N-ACETYLTRANSFERASE-RELATED-RELATED"/>
    <property type="match status" value="1"/>
</dbReference>
<dbReference type="Gene3D" id="3.40.630.30">
    <property type="match status" value="1"/>
</dbReference>
<protein>
    <submittedName>
        <fullName evidence="4">Acetyltransferase</fullName>
    </submittedName>
</protein>
<dbReference type="InterPro" id="IPR050832">
    <property type="entry name" value="Bact_Acetyltransf"/>
</dbReference>
<dbReference type="InterPro" id="IPR016181">
    <property type="entry name" value="Acyl_CoA_acyltransferase"/>
</dbReference>
<keyword evidence="5" id="KW-1185">Reference proteome</keyword>
<proteinExistence type="predicted"/>
<evidence type="ECO:0000313" key="4">
    <source>
        <dbReference type="EMBL" id="ATB47393.1"/>
    </source>
</evidence>
<dbReference type="AlphaFoldDB" id="A0A250JUL2"/>
<dbReference type="KEGG" id="mmas:MYMAC_003002"/>
<dbReference type="Pfam" id="PF00583">
    <property type="entry name" value="Acetyltransf_1"/>
    <property type="match status" value="1"/>
</dbReference>
<evidence type="ECO:0000259" key="3">
    <source>
        <dbReference type="PROSITE" id="PS51186"/>
    </source>
</evidence>
<evidence type="ECO:0000256" key="2">
    <source>
        <dbReference type="ARBA" id="ARBA00023315"/>
    </source>
</evidence>
<name>A0A250JUL2_9BACT</name>
<keyword evidence="2" id="KW-0012">Acyltransferase</keyword>
<dbReference type="GO" id="GO:0016747">
    <property type="term" value="F:acyltransferase activity, transferring groups other than amino-acyl groups"/>
    <property type="evidence" value="ECO:0007669"/>
    <property type="project" value="InterPro"/>
</dbReference>
<dbReference type="SUPFAM" id="SSF55729">
    <property type="entry name" value="Acyl-CoA N-acyltransferases (Nat)"/>
    <property type="match status" value="1"/>
</dbReference>
<dbReference type="PANTHER" id="PTHR43877:SF2">
    <property type="entry name" value="AMINOALKYLPHOSPHONATE N-ACETYLTRANSFERASE-RELATED"/>
    <property type="match status" value="1"/>
</dbReference>
<dbReference type="InterPro" id="IPR000182">
    <property type="entry name" value="GNAT_dom"/>
</dbReference>
<evidence type="ECO:0000313" key="5">
    <source>
        <dbReference type="Proteomes" id="UP000217343"/>
    </source>
</evidence>
<accession>A0A250JUL2</accession>
<gene>
    <name evidence="4" type="ORF">MYMAC_003002</name>
</gene>